<comment type="similarity">
    <text evidence="2">Belongs to the BexD/CtrA/VexA family.</text>
</comment>
<dbReference type="Pfam" id="PF22461">
    <property type="entry name" value="SLBB_2"/>
    <property type="match status" value="1"/>
</dbReference>
<dbReference type="OrthoDB" id="9815244at2"/>
<accession>A0A4Z0BNY9</accession>
<evidence type="ECO:0000259" key="18">
    <source>
        <dbReference type="Pfam" id="PF10531"/>
    </source>
</evidence>
<keyword evidence="4" id="KW-1134">Transmembrane beta strand</keyword>
<evidence type="ECO:0000259" key="19">
    <source>
        <dbReference type="Pfam" id="PF22461"/>
    </source>
</evidence>
<feature type="signal peptide" evidence="16">
    <location>
        <begin position="1"/>
        <end position="24"/>
    </location>
</feature>
<keyword evidence="13" id="KW-0998">Cell outer membrane</keyword>
<dbReference type="GO" id="GO:0046930">
    <property type="term" value="C:pore complex"/>
    <property type="evidence" value="ECO:0007669"/>
    <property type="project" value="UniProtKB-KW"/>
</dbReference>
<dbReference type="NCBIfam" id="TIGR03028">
    <property type="entry name" value="EpsE"/>
    <property type="match status" value="1"/>
</dbReference>
<evidence type="ECO:0000256" key="3">
    <source>
        <dbReference type="ARBA" id="ARBA00022448"/>
    </source>
</evidence>
<keyword evidence="14" id="KW-0449">Lipoprotein</keyword>
<dbReference type="PANTHER" id="PTHR33619:SF3">
    <property type="entry name" value="POLYSACCHARIDE EXPORT PROTEIN GFCE-RELATED"/>
    <property type="match status" value="1"/>
</dbReference>
<keyword evidence="11" id="KW-0472">Membrane</keyword>
<keyword evidence="9" id="KW-0406">Ion transport</keyword>
<dbReference type="Gene3D" id="3.10.560.10">
    <property type="entry name" value="Outer membrane lipoprotein wza domain like"/>
    <property type="match status" value="2"/>
</dbReference>
<feature type="compositionally biased region" description="Low complexity" evidence="15">
    <location>
        <begin position="28"/>
        <end position="51"/>
    </location>
</feature>
<dbReference type="AlphaFoldDB" id="A0A4Z0BNY9"/>
<dbReference type="Pfam" id="PF10531">
    <property type="entry name" value="SLBB"/>
    <property type="match status" value="1"/>
</dbReference>
<evidence type="ECO:0000256" key="12">
    <source>
        <dbReference type="ARBA" id="ARBA00023139"/>
    </source>
</evidence>
<keyword evidence="8" id="KW-0625">Polysaccharide transport</keyword>
<evidence type="ECO:0000256" key="13">
    <source>
        <dbReference type="ARBA" id="ARBA00023237"/>
    </source>
</evidence>
<dbReference type="InterPro" id="IPR049712">
    <property type="entry name" value="Poly_export"/>
</dbReference>
<dbReference type="InterPro" id="IPR003715">
    <property type="entry name" value="Poly_export_N"/>
</dbReference>
<evidence type="ECO:0000256" key="8">
    <source>
        <dbReference type="ARBA" id="ARBA00023047"/>
    </source>
</evidence>
<evidence type="ECO:0000256" key="4">
    <source>
        <dbReference type="ARBA" id="ARBA00022452"/>
    </source>
</evidence>
<evidence type="ECO:0000256" key="10">
    <source>
        <dbReference type="ARBA" id="ARBA00023114"/>
    </source>
</evidence>
<evidence type="ECO:0000256" key="9">
    <source>
        <dbReference type="ARBA" id="ARBA00023065"/>
    </source>
</evidence>
<keyword evidence="21" id="KW-1185">Reference proteome</keyword>
<evidence type="ECO:0000313" key="20">
    <source>
        <dbReference type="EMBL" id="TFY99987.1"/>
    </source>
</evidence>
<dbReference type="Pfam" id="PF02563">
    <property type="entry name" value="Poly_export"/>
    <property type="match status" value="1"/>
</dbReference>
<keyword evidence="12" id="KW-0564">Palmitate</keyword>
<dbReference type="InterPro" id="IPR054765">
    <property type="entry name" value="SLBB_dom"/>
</dbReference>
<keyword evidence="6" id="KW-0812">Transmembrane</keyword>
<evidence type="ECO:0000259" key="17">
    <source>
        <dbReference type="Pfam" id="PF02563"/>
    </source>
</evidence>
<proteinExistence type="inferred from homology"/>
<dbReference type="GO" id="GO:0015159">
    <property type="term" value="F:polysaccharide transmembrane transporter activity"/>
    <property type="evidence" value="ECO:0007669"/>
    <property type="project" value="InterPro"/>
</dbReference>
<reference evidence="20 21" key="1">
    <citation type="submission" date="2019-03" db="EMBL/GenBank/DDBJ databases">
        <title>Ramlibacter rhizophilus CCTCC AB2015357, whole genome shotgun sequence.</title>
        <authorList>
            <person name="Zhang X."/>
            <person name="Feng G."/>
            <person name="Zhu H."/>
        </authorList>
    </citation>
    <scope>NUCLEOTIDE SEQUENCE [LARGE SCALE GENOMIC DNA]</scope>
    <source>
        <strain evidence="20 21">CCTCC AB2015357</strain>
    </source>
</reference>
<dbReference type="GO" id="GO:0006811">
    <property type="term" value="P:monoatomic ion transport"/>
    <property type="evidence" value="ECO:0007669"/>
    <property type="project" value="UniProtKB-KW"/>
</dbReference>
<evidence type="ECO:0000256" key="16">
    <source>
        <dbReference type="SAM" id="SignalP"/>
    </source>
</evidence>
<protein>
    <submittedName>
        <fullName evidence="20">Polysaccharide export protein EpsE</fullName>
    </submittedName>
</protein>
<keyword evidence="7 16" id="KW-0732">Signal</keyword>
<evidence type="ECO:0000256" key="11">
    <source>
        <dbReference type="ARBA" id="ARBA00023136"/>
    </source>
</evidence>
<organism evidence="20 21">
    <name type="scientific">Ramlibacter rhizophilus</name>
    <dbReference type="NCBI Taxonomy" id="1781167"/>
    <lineage>
        <taxon>Bacteria</taxon>
        <taxon>Pseudomonadati</taxon>
        <taxon>Pseudomonadota</taxon>
        <taxon>Betaproteobacteria</taxon>
        <taxon>Burkholderiales</taxon>
        <taxon>Comamonadaceae</taxon>
        <taxon>Ramlibacter</taxon>
    </lineage>
</organism>
<keyword evidence="5" id="KW-0762">Sugar transport</keyword>
<keyword evidence="10" id="KW-0626">Porin</keyword>
<gene>
    <name evidence="20" type="primary">epsE</name>
    <name evidence="20" type="ORF">EZ242_12730</name>
</gene>
<keyword evidence="3" id="KW-0813">Transport</keyword>
<evidence type="ECO:0000256" key="14">
    <source>
        <dbReference type="ARBA" id="ARBA00023288"/>
    </source>
</evidence>
<dbReference type="PANTHER" id="PTHR33619">
    <property type="entry name" value="POLYSACCHARIDE EXPORT PROTEIN GFCE-RELATED"/>
    <property type="match status" value="1"/>
</dbReference>
<evidence type="ECO:0000256" key="15">
    <source>
        <dbReference type="SAM" id="MobiDB-lite"/>
    </source>
</evidence>
<dbReference type="EMBL" id="SMLL01000004">
    <property type="protein sequence ID" value="TFY99987.1"/>
    <property type="molecule type" value="Genomic_DNA"/>
</dbReference>
<dbReference type="RefSeq" id="WP_135285529.1">
    <property type="nucleotide sequence ID" value="NZ_SMLL01000004.1"/>
</dbReference>
<sequence>MNTTQRIVIGALASAFAVSAFAQAGGPVRAGTPQAPARSAAAPASAQQPGPEYKLGPGDSIRVQVFQNPDLTVEARVSENGSIRYPLIGSVQIGGLSIGEAEKRIADALVRGGYLKSPQVNLNLLQVRGNQVAVLGQVQKPGRFPLETTGVRASEMLAAAGGVTQDGDDVLVVTGSRNGQQFRKAIDIPSLFAGTRPEDDIVVQDGDTLYVSRAPVFYIYGEAQRPGPYRVQRNMTVMQALAAGGGVTPRGSENRLKLHRPGPDGRIVETTPRLTDLVQPNDVIYVRESLF</sequence>
<feature type="domain" description="Polysaccharide export protein N-terminal" evidence="17">
    <location>
        <begin position="48"/>
        <end position="124"/>
    </location>
</feature>
<dbReference type="GO" id="GO:0015288">
    <property type="term" value="F:porin activity"/>
    <property type="evidence" value="ECO:0007669"/>
    <property type="project" value="UniProtKB-KW"/>
</dbReference>
<dbReference type="Proteomes" id="UP000297564">
    <property type="component" value="Unassembled WGS sequence"/>
</dbReference>
<evidence type="ECO:0000313" key="21">
    <source>
        <dbReference type="Proteomes" id="UP000297564"/>
    </source>
</evidence>
<evidence type="ECO:0000256" key="5">
    <source>
        <dbReference type="ARBA" id="ARBA00022597"/>
    </source>
</evidence>
<feature type="domain" description="Soluble ligand binding" evidence="18">
    <location>
        <begin position="216"/>
        <end position="266"/>
    </location>
</feature>
<feature type="region of interest" description="Disordered" evidence="15">
    <location>
        <begin position="28"/>
        <end position="52"/>
    </location>
</feature>
<dbReference type="InterPro" id="IPR019554">
    <property type="entry name" value="Soluble_ligand-bd"/>
</dbReference>
<comment type="caution">
    <text evidence="20">The sequence shown here is derived from an EMBL/GenBank/DDBJ whole genome shotgun (WGS) entry which is preliminary data.</text>
</comment>
<evidence type="ECO:0000256" key="7">
    <source>
        <dbReference type="ARBA" id="ARBA00022729"/>
    </source>
</evidence>
<dbReference type="GO" id="GO:0009279">
    <property type="term" value="C:cell outer membrane"/>
    <property type="evidence" value="ECO:0007669"/>
    <property type="project" value="UniProtKB-SubCell"/>
</dbReference>
<dbReference type="InterPro" id="IPR017478">
    <property type="entry name" value="Polysacc_export_EpsE"/>
</dbReference>
<feature type="domain" description="SLBB" evidence="19">
    <location>
        <begin position="131"/>
        <end position="211"/>
    </location>
</feature>
<evidence type="ECO:0000256" key="6">
    <source>
        <dbReference type="ARBA" id="ARBA00022692"/>
    </source>
</evidence>
<name>A0A4Z0BNY9_9BURK</name>
<comment type="subcellular location">
    <subcellularLocation>
        <location evidence="1">Cell outer membrane</location>
        <topology evidence="1">Multi-pass membrane protein</topology>
    </subcellularLocation>
</comment>
<evidence type="ECO:0000256" key="1">
    <source>
        <dbReference type="ARBA" id="ARBA00004571"/>
    </source>
</evidence>
<feature type="chain" id="PRO_5021275920" evidence="16">
    <location>
        <begin position="25"/>
        <end position="291"/>
    </location>
</feature>
<evidence type="ECO:0000256" key="2">
    <source>
        <dbReference type="ARBA" id="ARBA00009450"/>
    </source>
</evidence>